<evidence type="ECO:0000256" key="1">
    <source>
        <dbReference type="ARBA" id="ARBA00010641"/>
    </source>
</evidence>
<dbReference type="InterPro" id="IPR013105">
    <property type="entry name" value="TPR_2"/>
</dbReference>
<keyword evidence="4" id="KW-0805">Transcription regulation</keyword>
<dbReference type="Pfam" id="PF04542">
    <property type="entry name" value="Sigma70_r2"/>
    <property type="match status" value="1"/>
</dbReference>
<dbReference type="SUPFAM" id="SSF88946">
    <property type="entry name" value="Sigma2 domain of RNA polymerase sigma factors"/>
    <property type="match status" value="1"/>
</dbReference>
<dbReference type="NCBIfam" id="TIGR02937">
    <property type="entry name" value="sigma70-ECF"/>
    <property type="match status" value="1"/>
</dbReference>
<dbReference type="Gene3D" id="1.10.10.10">
    <property type="entry name" value="Winged helix-like DNA-binding domain superfamily/Winged helix DNA-binding domain"/>
    <property type="match status" value="1"/>
</dbReference>
<dbReference type="RefSeq" id="WP_205121905.1">
    <property type="nucleotide sequence ID" value="NZ_JAFBCM010000001.1"/>
</dbReference>
<keyword evidence="3" id="KW-0802">TPR repeat</keyword>
<dbReference type="PANTHER" id="PTHR47756:SF2">
    <property type="entry name" value="BLL6612 PROTEIN"/>
    <property type="match status" value="1"/>
</dbReference>
<evidence type="ECO:0000256" key="6">
    <source>
        <dbReference type="ARBA" id="ARBA00023163"/>
    </source>
</evidence>
<evidence type="ECO:0000256" key="2">
    <source>
        <dbReference type="ARBA" id="ARBA00022737"/>
    </source>
</evidence>
<feature type="domain" description="DUF6596" evidence="9">
    <location>
        <begin position="175"/>
        <end position="275"/>
    </location>
</feature>
<gene>
    <name evidence="10" type="ORF">ACFOUW_37080</name>
</gene>
<keyword evidence="5" id="KW-0731">Sigma factor</keyword>
<organism evidence="10 11">
    <name type="scientific">Tenggerimyces flavus</name>
    <dbReference type="NCBI Taxonomy" id="1708749"/>
    <lineage>
        <taxon>Bacteria</taxon>
        <taxon>Bacillati</taxon>
        <taxon>Actinomycetota</taxon>
        <taxon>Actinomycetes</taxon>
        <taxon>Propionibacteriales</taxon>
        <taxon>Nocardioidaceae</taxon>
        <taxon>Tenggerimyces</taxon>
    </lineage>
</organism>
<feature type="domain" description="RNA polymerase sigma factor 70 region 4 type 2" evidence="8">
    <location>
        <begin position="108"/>
        <end position="157"/>
    </location>
</feature>
<keyword evidence="2" id="KW-0677">Repeat</keyword>
<evidence type="ECO:0000313" key="10">
    <source>
        <dbReference type="EMBL" id="MFC3766490.1"/>
    </source>
</evidence>
<dbReference type="InterPro" id="IPR007627">
    <property type="entry name" value="RNA_pol_sigma70_r2"/>
</dbReference>
<reference evidence="11" key="1">
    <citation type="journal article" date="2019" name="Int. J. Syst. Evol. Microbiol.">
        <title>The Global Catalogue of Microorganisms (GCM) 10K type strain sequencing project: providing services to taxonomists for standard genome sequencing and annotation.</title>
        <authorList>
            <consortium name="The Broad Institute Genomics Platform"/>
            <consortium name="The Broad Institute Genome Sequencing Center for Infectious Disease"/>
            <person name="Wu L."/>
            <person name="Ma J."/>
        </authorList>
    </citation>
    <scope>NUCLEOTIDE SEQUENCE [LARGE SCALE GENOMIC DNA]</scope>
    <source>
        <strain evidence="11">CGMCC 4.7241</strain>
    </source>
</reference>
<dbReference type="Pfam" id="PF20239">
    <property type="entry name" value="DUF6596"/>
    <property type="match status" value="1"/>
</dbReference>
<dbReference type="PANTHER" id="PTHR47756">
    <property type="entry name" value="BLL6612 PROTEIN-RELATED"/>
    <property type="match status" value="1"/>
</dbReference>
<dbReference type="Gene3D" id="1.25.40.10">
    <property type="entry name" value="Tetratricopeptide repeat domain"/>
    <property type="match status" value="1"/>
</dbReference>
<dbReference type="Gene3D" id="1.10.1740.10">
    <property type="match status" value="1"/>
</dbReference>
<evidence type="ECO:0000259" key="8">
    <source>
        <dbReference type="Pfam" id="PF08281"/>
    </source>
</evidence>
<comment type="similarity">
    <text evidence="1">Belongs to the sigma-70 factor family. ECF subfamily.</text>
</comment>
<sequence length="402" mass="44042">MTDLDELYRTESRRVLATLVRLLGDFDLAEEALQDAFVAAASQWPRSGVPANPRAWLVSAGRFKAIDRLRRRARFDAVLGDLAALLSEHPEPPPDDSVEDDRLRLVFTCCHPVVPPDAQVAMTLREVCGLTTEEIAHAYLTTPPTVAQRIVRAKARIRAERVPYQVPPLDELPSRLAAVLRVVYLVFTEGYAPASGADVVRAGLADEAIRLGRVLSTLLPEPEVFELLALMLLQDSRRSARTSADGSPILLADQDRSLWDRSRIAEGAEALARAAASGRIGPYGLQAAIAAEHVKDRTDWPRIVALYDRLTEADPSPVVALNRAVAVAMRDGPAAGLELVDALSGELSTYHLAHAARADLLRQLGRIAEAREAYERALALTQHEPDRRFLERRLSSLSTDSA</sequence>
<dbReference type="InterPro" id="IPR013249">
    <property type="entry name" value="RNA_pol_sigma70_r4_t2"/>
</dbReference>
<dbReference type="InterPro" id="IPR036388">
    <property type="entry name" value="WH-like_DNA-bd_sf"/>
</dbReference>
<feature type="domain" description="RNA polymerase sigma-70 region 2" evidence="7">
    <location>
        <begin position="7"/>
        <end position="74"/>
    </location>
</feature>
<evidence type="ECO:0000256" key="4">
    <source>
        <dbReference type="ARBA" id="ARBA00023015"/>
    </source>
</evidence>
<dbReference type="InterPro" id="IPR013324">
    <property type="entry name" value="RNA_pol_sigma_r3/r4-like"/>
</dbReference>
<evidence type="ECO:0000259" key="9">
    <source>
        <dbReference type="Pfam" id="PF20239"/>
    </source>
</evidence>
<dbReference type="Pfam" id="PF07719">
    <property type="entry name" value="TPR_2"/>
    <property type="match status" value="1"/>
</dbReference>
<keyword evidence="6" id="KW-0804">Transcription</keyword>
<evidence type="ECO:0000256" key="5">
    <source>
        <dbReference type="ARBA" id="ARBA00023082"/>
    </source>
</evidence>
<keyword evidence="11" id="KW-1185">Reference proteome</keyword>
<name>A0ABV7YMA9_9ACTN</name>
<dbReference type="InterPro" id="IPR011990">
    <property type="entry name" value="TPR-like_helical_dom_sf"/>
</dbReference>
<dbReference type="InterPro" id="IPR014284">
    <property type="entry name" value="RNA_pol_sigma-70_dom"/>
</dbReference>
<dbReference type="InterPro" id="IPR013325">
    <property type="entry name" value="RNA_pol_sigma_r2"/>
</dbReference>
<dbReference type="Pfam" id="PF08281">
    <property type="entry name" value="Sigma70_r4_2"/>
    <property type="match status" value="1"/>
</dbReference>
<dbReference type="SUPFAM" id="SSF88659">
    <property type="entry name" value="Sigma3 and sigma4 domains of RNA polymerase sigma factors"/>
    <property type="match status" value="1"/>
</dbReference>
<dbReference type="EMBL" id="JBHRZH010000055">
    <property type="protein sequence ID" value="MFC3766490.1"/>
    <property type="molecule type" value="Genomic_DNA"/>
</dbReference>
<comment type="caution">
    <text evidence="10">The sequence shown here is derived from an EMBL/GenBank/DDBJ whole genome shotgun (WGS) entry which is preliminary data.</text>
</comment>
<protein>
    <submittedName>
        <fullName evidence="10">RNA polymerase sigma factor</fullName>
    </submittedName>
</protein>
<dbReference type="SUPFAM" id="SSF48452">
    <property type="entry name" value="TPR-like"/>
    <property type="match status" value="1"/>
</dbReference>
<proteinExistence type="inferred from homology"/>
<evidence type="ECO:0000313" key="11">
    <source>
        <dbReference type="Proteomes" id="UP001595699"/>
    </source>
</evidence>
<dbReference type="Proteomes" id="UP001595699">
    <property type="component" value="Unassembled WGS sequence"/>
</dbReference>
<accession>A0ABV7YMA9</accession>
<evidence type="ECO:0000256" key="3">
    <source>
        <dbReference type="ARBA" id="ARBA00022803"/>
    </source>
</evidence>
<evidence type="ECO:0000259" key="7">
    <source>
        <dbReference type="Pfam" id="PF04542"/>
    </source>
</evidence>
<dbReference type="InterPro" id="IPR046531">
    <property type="entry name" value="DUF6596"/>
</dbReference>